<reference evidence="4" key="1">
    <citation type="submission" date="2021-01" db="EMBL/GenBank/DDBJ databases">
        <authorList>
            <person name="Corre E."/>
            <person name="Pelletier E."/>
            <person name="Niang G."/>
            <person name="Scheremetjew M."/>
            <person name="Finn R."/>
            <person name="Kale V."/>
            <person name="Holt S."/>
            <person name="Cochrane G."/>
            <person name="Meng A."/>
            <person name="Brown T."/>
            <person name="Cohen L."/>
        </authorList>
    </citation>
    <scope>NUCLEOTIDE SEQUENCE</scope>
    <source>
        <strain evidence="4">CCMP3278</strain>
    </source>
</reference>
<feature type="region of interest" description="Disordered" evidence="1">
    <location>
        <begin position="315"/>
        <end position="379"/>
    </location>
</feature>
<dbReference type="SUPFAM" id="SSF47473">
    <property type="entry name" value="EF-hand"/>
    <property type="match status" value="1"/>
</dbReference>
<evidence type="ECO:0008006" key="5">
    <source>
        <dbReference type="Google" id="ProtNLM"/>
    </source>
</evidence>
<dbReference type="PROSITE" id="PS50222">
    <property type="entry name" value="EF_HAND_2"/>
    <property type="match status" value="1"/>
</dbReference>
<dbReference type="PANTHER" id="PTHR24347">
    <property type="entry name" value="SERINE/THREONINE-PROTEIN KINASE"/>
    <property type="match status" value="1"/>
</dbReference>
<accession>A0A7S0ZE69</accession>
<feature type="region of interest" description="Disordered" evidence="1">
    <location>
        <begin position="614"/>
        <end position="635"/>
    </location>
</feature>
<organism evidence="4">
    <name type="scientific">Timspurckia oligopyrenoides</name>
    <dbReference type="NCBI Taxonomy" id="708627"/>
    <lineage>
        <taxon>Eukaryota</taxon>
        <taxon>Rhodophyta</taxon>
        <taxon>Bangiophyceae</taxon>
        <taxon>Porphyridiales</taxon>
        <taxon>Porphyridiaceae</taxon>
        <taxon>Timspurckia</taxon>
    </lineage>
</organism>
<evidence type="ECO:0000259" key="3">
    <source>
        <dbReference type="PROSITE" id="PS50222"/>
    </source>
</evidence>
<dbReference type="Gene3D" id="1.10.238.10">
    <property type="entry name" value="EF-hand"/>
    <property type="match status" value="1"/>
</dbReference>
<dbReference type="InterPro" id="IPR008271">
    <property type="entry name" value="Ser/Thr_kinase_AS"/>
</dbReference>
<dbReference type="AlphaFoldDB" id="A0A7S0ZE69"/>
<dbReference type="Gene3D" id="1.10.510.10">
    <property type="entry name" value="Transferase(Phosphotransferase) domain 1"/>
    <property type="match status" value="1"/>
</dbReference>
<feature type="compositionally biased region" description="Polar residues" evidence="1">
    <location>
        <begin position="620"/>
        <end position="633"/>
    </location>
</feature>
<feature type="domain" description="Protein kinase" evidence="2">
    <location>
        <begin position="473"/>
        <end position="768"/>
    </location>
</feature>
<dbReference type="GO" id="GO:0005524">
    <property type="term" value="F:ATP binding"/>
    <property type="evidence" value="ECO:0007669"/>
    <property type="project" value="InterPro"/>
</dbReference>
<dbReference type="InterPro" id="IPR011993">
    <property type="entry name" value="PH-like_dom_sf"/>
</dbReference>
<feature type="domain" description="EF-hand" evidence="3">
    <location>
        <begin position="72"/>
        <end position="101"/>
    </location>
</feature>
<dbReference type="GO" id="GO:0004672">
    <property type="term" value="F:protein kinase activity"/>
    <property type="evidence" value="ECO:0007669"/>
    <property type="project" value="InterPro"/>
</dbReference>
<sequence length="782" mass="86804">MLSAGRRRGANSGHGGSSATAIDMQSVGRAFDLTEIDVLQKTFKDLARRSPNNTVDRETFLKYFHLPGLLGEQLFVAFDTKSTGTIDIEEFLMGMAVVLRGDPEKKAQILFRMFNLASDEGISADELKTMLLTCFSSAVTLLETATESASLRQVVSDGAISQQAHQNISESPLSTSTPIRRRNEADIYLEHNLMEQNVADMVSDAFRDRSPESKLTLPEFSEWLKKHPRIVDFVFKSPSVVEHKKQLRLRKTAKHKTDADACGWLIGHSKDMFKKFARRYYVLKGVYLYKFADKSESVPKEAIFMPGAIVRELDGTGSSGSSKSASPSVAARGPRDREWTGNPFQPLSLAVPGSSTNKANKRKGAGVSSPLAVPGEAVSPRSNLDKHYALEKVKAGNSSGSIGDASPSLSTHPSLKDFARNFNGGSHRQFGIELCWDNGYSRVLYAEDAEKQHAWLKKLRIAAQNRSVLEEYKLDRESFASGGFSQLYRCHNLNSQREFAVKVAPKVGLDPVERAGMLSEVSILEMVSHPNVIGLEDVFEDSRNLYIVMELCLGGHLLDFMETYGAVDEQIARVIISQILHGLHYLHSFGIVHRDMKPKNVLFAQPPRLIAAPAEDDSANRQTASGSNSTGEQTKVAKTPRWIDLDAEIKIVDFGYSKFIRPTERLNEGVGTFKYWSPEMARGLSEYSKPVDLWGVGVILYRLVTGDFPFMAGKGEDLLQVIAYRPYIQDSDVYKALSPQCKHLISCLLEKDPNVRIDAAAAKVHPWIHQDTEAVESSFEEN</sequence>
<dbReference type="InterPro" id="IPR002048">
    <property type="entry name" value="EF_hand_dom"/>
</dbReference>
<dbReference type="EMBL" id="HBFP01004734">
    <property type="protein sequence ID" value="CAD8818976.1"/>
    <property type="molecule type" value="Transcribed_RNA"/>
</dbReference>
<feature type="region of interest" description="Disordered" evidence="1">
    <location>
        <begin position="1"/>
        <end position="20"/>
    </location>
</feature>
<gene>
    <name evidence="4" type="ORF">TOLI1172_LOCUS3365</name>
</gene>
<name>A0A7S0ZE69_9RHOD</name>
<evidence type="ECO:0000256" key="1">
    <source>
        <dbReference type="SAM" id="MobiDB-lite"/>
    </source>
</evidence>
<dbReference type="InterPro" id="IPR000719">
    <property type="entry name" value="Prot_kinase_dom"/>
</dbReference>
<dbReference type="SUPFAM" id="SSF50729">
    <property type="entry name" value="PH domain-like"/>
    <property type="match status" value="1"/>
</dbReference>
<dbReference type="InterPro" id="IPR001849">
    <property type="entry name" value="PH_domain"/>
</dbReference>
<dbReference type="InterPro" id="IPR011009">
    <property type="entry name" value="Kinase-like_dom_sf"/>
</dbReference>
<evidence type="ECO:0000313" key="4">
    <source>
        <dbReference type="EMBL" id="CAD8818976.1"/>
    </source>
</evidence>
<protein>
    <recommendedName>
        <fullName evidence="5">Calmodulin</fullName>
    </recommendedName>
</protein>
<dbReference type="SMART" id="SM00220">
    <property type="entry name" value="S_TKc"/>
    <property type="match status" value="1"/>
</dbReference>
<dbReference type="PROSITE" id="PS00108">
    <property type="entry name" value="PROTEIN_KINASE_ST"/>
    <property type="match status" value="1"/>
</dbReference>
<dbReference type="InterPro" id="IPR011992">
    <property type="entry name" value="EF-hand-dom_pair"/>
</dbReference>
<dbReference type="Pfam" id="PF00069">
    <property type="entry name" value="Pkinase"/>
    <property type="match status" value="1"/>
</dbReference>
<dbReference type="SMART" id="SM00233">
    <property type="entry name" value="PH"/>
    <property type="match status" value="1"/>
</dbReference>
<proteinExistence type="predicted"/>
<dbReference type="Gene3D" id="2.30.29.30">
    <property type="entry name" value="Pleckstrin-homology domain (PH domain)/Phosphotyrosine-binding domain (PTB)"/>
    <property type="match status" value="1"/>
</dbReference>
<dbReference type="GO" id="GO:0005509">
    <property type="term" value="F:calcium ion binding"/>
    <property type="evidence" value="ECO:0007669"/>
    <property type="project" value="InterPro"/>
</dbReference>
<feature type="compositionally biased region" description="Low complexity" evidence="1">
    <location>
        <begin position="315"/>
        <end position="331"/>
    </location>
</feature>
<dbReference type="SUPFAM" id="SSF56112">
    <property type="entry name" value="Protein kinase-like (PK-like)"/>
    <property type="match status" value="1"/>
</dbReference>
<dbReference type="PROSITE" id="PS50011">
    <property type="entry name" value="PROTEIN_KINASE_DOM"/>
    <property type="match status" value="1"/>
</dbReference>
<evidence type="ECO:0000259" key="2">
    <source>
        <dbReference type="PROSITE" id="PS50011"/>
    </source>
</evidence>